<dbReference type="EMBL" id="JARK01001346">
    <property type="protein sequence ID" value="EYC26771.1"/>
    <property type="molecule type" value="Genomic_DNA"/>
</dbReference>
<comment type="caution">
    <text evidence="1">The sequence shown here is derived from an EMBL/GenBank/DDBJ whole genome shotgun (WGS) entry which is preliminary data.</text>
</comment>
<dbReference type="AlphaFoldDB" id="A0A016VHI7"/>
<keyword evidence="2" id="KW-1185">Reference proteome</keyword>
<dbReference type="Proteomes" id="UP000024635">
    <property type="component" value="Unassembled WGS sequence"/>
</dbReference>
<sequence length="113" mass="12858">MTIDNHRERYYERLPQSTTWTVLCAHDVMPASDKCRILSRRRTSGAKVFRGSILSSASRRLSVRPMTTNLNEPIAIQVDNNDLRRTDYFKYLGSTLLVDGNLADKVVARVNAT</sequence>
<organism evidence="1 2">
    <name type="scientific">Ancylostoma ceylanicum</name>
    <dbReference type="NCBI Taxonomy" id="53326"/>
    <lineage>
        <taxon>Eukaryota</taxon>
        <taxon>Metazoa</taxon>
        <taxon>Ecdysozoa</taxon>
        <taxon>Nematoda</taxon>
        <taxon>Chromadorea</taxon>
        <taxon>Rhabditida</taxon>
        <taxon>Rhabditina</taxon>
        <taxon>Rhabditomorpha</taxon>
        <taxon>Strongyloidea</taxon>
        <taxon>Ancylostomatidae</taxon>
        <taxon>Ancylostomatinae</taxon>
        <taxon>Ancylostoma</taxon>
    </lineage>
</organism>
<gene>
    <name evidence="1" type="primary">Acey_s0010.g954</name>
    <name evidence="1" type="ORF">Y032_0010g954</name>
</gene>
<name>A0A016VHI7_9BILA</name>
<accession>A0A016VHI7</accession>
<proteinExistence type="predicted"/>
<evidence type="ECO:0000313" key="1">
    <source>
        <dbReference type="EMBL" id="EYC26771.1"/>
    </source>
</evidence>
<protein>
    <submittedName>
        <fullName evidence="1">Uncharacterized protein</fullName>
    </submittedName>
</protein>
<evidence type="ECO:0000313" key="2">
    <source>
        <dbReference type="Proteomes" id="UP000024635"/>
    </source>
</evidence>
<reference evidence="2" key="1">
    <citation type="journal article" date="2015" name="Nat. Genet.">
        <title>The genome and transcriptome of the zoonotic hookworm Ancylostoma ceylanicum identify infection-specific gene families.</title>
        <authorList>
            <person name="Schwarz E.M."/>
            <person name="Hu Y."/>
            <person name="Antoshechkin I."/>
            <person name="Miller M.M."/>
            <person name="Sternberg P.W."/>
            <person name="Aroian R.V."/>
        </authorList>
    </citation>
    <scope>NUCLEOTIDE SEQUENCE</scope>
    <source>
        <strain evidence="2">HY135</strain>
    </source>
</reference>